<reference evidence="3 4" key="1">
    <citation type="submission" date="2015-03" db="EMBL/GenBank/DDBJ databases">
        <authorList>
            <consortium name="Pathogen Informatics"/>
            <person name="Murphy D."/>
        </authorList>
    </citation>
    <scope>NUCLEOTIDE SEQUENCE [LARGE SCALE GENOMIC DNA]</scope>
    <source>
        <strain evidence="4">type strain: N</strain>
    </source>
</reference>
<organism evidence="3 4">
    <name type="scientific">Streptococcus pneumoniae</name>
    <dbReference type="NCBI Taxonomy" id="1313"/>
    <lineage>
        <taxon>Bacteria</taxon>
        <taxon>Bacillati</taxon>
        <taxon>Bacillota</taxon>
        <taxon>Bacilli</taxon>
        <taxon>Lactobacillales</taxon>
        <taxon>Streptococcaceae</taxon>
        <taxon>Streptococcus</taxon>
    </lineage>
</organism>
<feature type="transmembrane region" description="Helical" evidence="2">
    <location>
        <begin position="83"/>
        <end position="104"/>
    </location>
</feature>
<name>A0AA87C929_STREE</name>
<sequence>MVEELETRLKALDSVDSTVVESAKALLADIKQALNDESLAEEELRDIVRRVKDVLDSLKDVREDKQNQEKDQVKEKSQTDADLPYVAIVGSLLALLGLLLFLMARRKKESELKKLSKELTKVLQDGDLTSVDAKVLDQAREALAQAVAFLANEKESDHTEDELIEKLKAILAQLR</sequence>
<dbReference type="Proteomes" id="UP000040910">
    <property type="component" value="Unassembled WGS sequence"/>
</dbReference>
<comment type="caution">
    <text evidence="3">The sequence shown here is derived from an EMBL/GenBank/DDBJ whole genome shotgun (WGS) entry which is preliminary data.</text>
</comment>
<protein>
    <submittedName>
        <fullName evidence="3">Surface anchored protein</fullName>
    </submittedName>
</protein>
<feature type="coiled-coil region" evidence="1">
    <location>
        <begin position="23"/>
        <end position="78"/>
    </location>
</feature>
<keyword evidence="2" id="KW-1133">Transmembrane helix</keyword>
<evidence type="ECO:0000313" key="4">
    <source>
        <dbReference type="Proteomes" id="UP000040910"/>
    </source>
</evidence>
<evidence type="ECO:0000313" key="3">
    <source>
        <dbReference type="EMBL" id="CIV56056.1"/>
    </source>
</evidence>
<dbReference type="EMBL" id="CKLF01000078">
    <property type="protein sequence ID" value="CIV56056.1"/>
    <property type="molecule type" value="Genomic_DNA"/>
</dbReference>
<keyword evidence="2" id="KW-0472">Membrane</keyword>
<proteinExistence type="predicted"/>
<keyword evidence="2" id="KW-0812">Transmembrane</keyword>
<evidence type="ECO:0000256" key="1">
    <source>
        <dbReference type="SAM" id="Coils"/>
    </source>
</evidence>
<gene>
    <name evidence="3" type="ORF">ERS019316_02295</name>
</gene>
<dbReference type="AlphaFoldDB" id="A0AA87C929"/>
<evidence type="ECO:0000256" key="2">
    <source>
        <dbReference type="SAM" id="Phobius"/>
    </source>
</evidence>
<keyword evidence="1" id="KW-0175">Coiled coil</keyword>
<accession>A0AA87C929</accession>